<sequence length="480" mass="53864">MTMKSLFSWLTCFCFIFETGILCDRKLEKRQTIFSCPGVTEYGCGSGECIDVSNTCNGIRDCSDGSDETSLLCETVLCPAQYTFRCKYGACISNKNICDGIEQCADGSDEEKCPNSTLISTFTSSIPKKPDTAKPKPITAPSHIKKTCRIPAIEGTKYFYKDRNQNFSLSHATEIEQYRIIEEDCEAGYYKVVPYRFMVCSESGQWRPFVTEELCLTCGLLYTPSEVLNDGKVEYGTVPWSVGLYRQIKSRDGFYELICGGTLIALNKVITAAQCYWEEGYTNKILMNEKHKYKIAVGKYTSDLSIKDNNFTQIIDVGFVYLKESYYGPSGYYADDLAIIVLQTHVTISDVVMPACIDWFKQYSVPNGSIGKVFGWGKSEDLETSSVLLEANVSYTDKNTCRDMYSNGFQSLVTIDKFCVVSQLEQSITEGFIGSGLTFEHGAIQFLTGIASVMDPYTNDLVAVFTDVSHHIQWIRERLL</sequence>
<evidence type="ECO:0000256" key="2">
    <source>
        <dbReference type="PROSITE-ProRule" id="PRU00124"/>
    </source>
</evidence>
<dbReference type="EnsemblMetazoa" id="XM_029487968.1">
    <property type="protein sequence ID" value="XP_029343828.1"/>
    <property type="gene ID" value="LOC107884120"/>
</dbReference>
<evidence type="ECO:0000313" key="8">
    <source>
        <dbReference type="Proteomes" id="UP000007819"/>
    </source>
</evidence>
<dbReference type="Proteomes" id="UP000007819">
    <property type="component" value="Chromosome A1"/>
</dbReference>
<dbReference type="InterPro" id="IPR000436">
    <property type="entry name" value="Sushi_SCR_CCP_dom"/>
</dbReference>
<keyword evidence="4" id="KW-0732">Signal</keyword>
<dbReference type="Pfam" id="PF00089">
    <property type="entry name" value="Trypsin"/>
    <property type="match status" value="1"/>
</dbReference>
<protein>
    <submittedName>
        <fullName evidence="7">Uncharacterized protein</fullName>
    </submittedName>
</protein>
<reference evidence="8" key="1">
    <citation type="submission" date="2010-06" db="EMBL/GenBank/DDBJ databases">
        <authorList>
            <person name="Jiang H."/>
            <person name="Abraham K."/>
            <person name="Ali S."/>
            <person name="Alsbrooks S.L."/>
            <person name="Anim B.N."/>
            <person name="Anosike U.S."/>
            <person name="Attaway T."/>
            <person name="Bandaranaike D.P."/>
            <person name="Battles P.K."/>
            <person name="Bell S.N."/>
            <person name="Bell A.V."/>
            <person name="Beltran B."/>
            <person name="Bickham C."/>
            <person name="Bustamante Y."/>
            <person name="Caleb T."/>
            <person name="Canada A."/>
            <person name="Cardenas V."/>
            <person name="Carter K."/>
            <person name="Chacko J."/>
            <person name="Chandrabose M.N."/>
            <person name="Chavez D."/>
            <person name="Chavez A."/>
            <person name="Chen L."/>
            <person name="Chu H.-S."/>
            <person name="Claassen K.J."/>
            <person name="Cockrell R."/>
            <person name="Collins M."/>
            <person name="Cooper J.A."/>
            <person name="Cree A."/>
            <person name="Curry S.M."/>
            <person name="Da Y."/>
            <person name="Dao M.D."/>
            <person name="Das B."/>
            <person name="Davila M.-L."/>
            <person name="Davy-Carroll L."/>
            <person name="Denson S."/>
            <person name="Dinh H."/>
            <person name="Ebong V.E."/>
            <person name="Edwards J.R."/>
            <person name="Egan A."/>
            <person name="El-Daye J."/>
            <person name="Escobedo L."/>
            <person name="Fernandez S."/>
            <person name="Fernando P.R."/>
            <person name="Flagg N."/>
            <person name="Forbes L.D."/>
            <person name="Fowler R.G."/>
            <person name="Fu Q."/>
            <person name="Gabisi R.A."/>
            <person name="Ganer J."/>
            <person name="Garbino Pronczuk A."/>
            <person name="Garcia R.M."/>
            <person name="Garner T."/>
            <person name="Garrett T.E."/>
            <person name="Gonzalez D.A."/>
            <person name="Hamid H."/>
            <person name="Hawkins E.S."/>
            <person name="Hirani K."/>
            <person name="Hogues M.E."/>
            <person name="Hollins B."/>
            <person name="Hsiao C.-H."/>
            <person name="Jabil R."/>
            <person name="James M.L."/>
            <person name="Jhangiani S.N."/>
            <person name="Johnson B."/>
            <person name="Johnson Q."/>
            <person name="Joshi V."/>
            <person name="Kalu J.B."/>
            <person name="Kam C."/>
            <person name="Kashfia A."/>
            <person name="Keebler J."/>
            <person name="Kisamo H."/>
            <person name="Kovar C.L."/>
            <person name="Lago L.A."/>
            <person name="Lai C.-Y."/>
            <person name="Laidlaw J."/>
            <person name="Lara F."/>
            <person name="Le T.-K."/>
            <person name="Lee S.L."/>
            <person name="Legall F.H."/>
            <person name="Lemon S.J."/>
            <person name="Lewis L.R."/>
            <person name="Li B."/>
            <person name="Liu Y."/>
            <person name="Liu Y.-S."/>
            <person name="Lopez J."/>
            <person name="Lozado R.J."/>
            <person name="Lu J."/>
            <person name="Madu R.C."/>
            <person name="Maheshwari M."/>
            <person name="Maheshwari R."/>
            <person name="Malloy K."/>
            <person name="Martinez E."/>
            <person name="Mathew T."/>
            <person name="Mercado I.C."/>
            <person name="Mercado C."/>
            <person name="Meyer B."/>
            <person name="Montgomery K."/>
            <person name="Morgan M.B."/>
            <person name="Munidasa M."/>
            <person name="Nazareth L.V."/>
            <person name="Nelson J."/>
            <person name="Ng B.M."/>
            <person name="Nguyen N.B."/>
            <person name="Nguyen P.Q."/>
            <person name="Nguyen T."/>
            <person name="Obregon M."/>
            <person name="Okwuonu G.O."/>
            <person name="Onwere C.G."/>
            <person name="Orozco G."/>
            <person name="Parra A."/>
            <person name="Patel S."/>
            <person name="Patil S."/>
            <person name="Perez A."/>
            <person name="Perez Y."/>
            <person name="Pham C."/>
            <person name="Primus E.L."/>
            <person name="Pu L.-L."/>
            <person name="Puazo M."/>
            <person name="Qin X."/>
            <person name="Quiroz J.B."/>
            <person name="Reese J."/>
            <person name="Richards S."/>
            <person name="Rives C.M."/>
            <person name="Robberts R."/>
            <person name="Ruiz S.J."/>
            <person name="Ruiz M.J."/>
            <person name="Santibanez J."/>
            <person name="Schneider B.W."/>
            <person name="Sisson I."/>
            <person name="Smith M."/>
            <person name="Sodergren E."/>
            <person name="Song X.-Z."/>
            <person name="Song B.B."/>
            <person name="Summersgill H."/>
            <person name="Thelus R."/>
            <person name="Thornton R.D."/>
            <person name="Trejos Z.Y."/>
            <person name="Usmani K."/>
            <person name="Vattathil S."/>
            <person name="Villasana D."/>
            <person name="Walker D.L."/>
            <person name="Wang S."/>
            <person name="Wang K."/>
            <person name="White C.S."/>
            <person name="Williams A.C."/>
            <person name="Williamson J."/>
            <person name="Wilson K."/>
            <person name="Woghiren I.O."/>
            <person name="Woodworth J.R."/>
            <person name="Worley K.C."/>
            <person name="Wright R.A."/>
            <person name="Wu W."/>
            <person name="Young L."/>
            <person name="Zhang L."/>
            <person name="Zhang J."/>
            <person name="Zhu Y."/>
            <person name="Muzny D.M."/>
            <person name="Weinstock G."/>
            <person name="Gibbs R.A."/>
        </authorList>
    </citation>
    <scope>NUCLEOTIDE SEQUENCE [LARGE SCALE GENOMIC DNA]</scope>
    <source>
        <strain evidence="8">LSR1</strain>
    </source>
</reference>
<evidence type="ECO:0000256" key="1">
    <source>
        <dbReference type="ARBA" id="ARBA00023157"/>
    </source>
</evidence>
<dbReference type="GO" id="GO:0006508">
    <property type="term" value="P:proteolysis"/>
    <property type="evidence" value="ECO:0007669"/>
    <property type="project" value="InterPro"/>
</dbReference>
<keyword evidence="3" id="KW-0768">Sushi</keyword>
<dbReference type="SMART" id="SM00192">
    <property type="entry name" value="LDLa"/>
    <property type="match status" value="2"/>
</dbReference>
<dbReference type="CDD" id="cd00112">
    <property type="entry name" value="LDLa"/>
    <property type="match status" value="2"/>
</dbReference>
<feature type="chain" id="PRO_5035885951" evidence="4">
    <location>
        <begin position="24"/>
        <end position="480"/>
    </location>
</feature>
<dbReference type="Gene3D" id="4.10.400.10">
    <property type="entry name" value="Low-density Lipoprotein Receptor"/>
    <property type="match status" value="2"/>
</dbReference>
<evidence type="ECO:0000259" key="5">
    <source>
        <dbReference type="PROSITE" id="PS50240"/>
    </source>
</evidence>
<feature type="disulfide bond" evidence="2">
    <location>
        <begin position="44"/>
        <end position="62"/>
    </location>
</feature>
<proteinExistence type="predicted"/>
<feature type="signal peptide" evidence="4">
    <location>
        <begin position="1"/>
        <end position="23"/>
    </location>
</feature>
<dbReference type="PROSITE" id="PS50068">
    <property type="entry name" value="LDLRA_2"/>
    <property type="match status" value="2"/>
</dbReference>
<dbReference type="PANTHER" id="PTHR24252">
    <property type="entry name" value="ACROSIN-RELATED"/>
    <property type="match status" value="1"/>
</dbReference>
<dbReference type="InterPro" id="IPR001254">
    <property type="entry name" value="Trypsin_dom"/>
</dbReference>
<dbReference type="PANTHER" id="PTHR24252:SF7">
    <property type="entry name" value="HYALIN"/>
    <property type="match status" value="1"/>
</dbReference>
<dbReference type="InterPro" id="IPR043504">
    <property type="entry name" value="Peptidase_S1_PA_chymotrypsin"/>
</dbReference>
<dbReference type="InterPro" id="IPR036055">
    <property type="entry name" value="LDL_receptor-like_sf"/>
</dbReference>
<keyword evidence="1 2" id="KW-1015">Disulfide bond</keyword>
<feature type="disulfide bond" evidence="2">
    <location>
        <begin position="86"/>
        <end position="104"/>
    </location>
</feature>
<keyword evidence="8" id="KW-1185">Reference proteome</keyword>
<dbReference type="InterPro" id="IPR002172">
    <property type="entry name" value="LDrepeatLR_classA_rpt"/>
</dbReference>
<dbReference type="SMART" id="SM00020">
    <property type="entry name" value="Tryp_SPc"/>
    <property type="match status" value="1"/>
</dbReference>
<evidence type="ECO:0000256" key="3">
    <source>
        <dbReference type="PROSITE-ProRule" id="PRU00302"/>
    </source>
</evidence>
<dbReference type="SUPFAM" id="SSF57424">
    <property type="entry name" value="LDL receptor-like module"/>
    <property type="match status" value="2"/>
</dbReference>
<dbReference type="SUPFAM" id="SSF50494">
    <property type="entry name" value="Trypsin-like serine proteases"/>
    <property type="match status" value="1"/>
</dbReference>
<feature type="disulfide bond" evidence="2">
    <location>
        <begin position="98"/>
        <end position="113"/>
    </location>
</feature>
<evidence type="ECO:0000256" key="4">
    <source>
        <dbReference type="SAM" id="SignalP"/>
    </source>
</evidence>
<dbReference type="PROSITE" id="PS50923">
    <property type="entry name" value="SUSHI"/>
    <property type="match status" value="1"/>
</dbReference>
<dbReference type="AlphaFoldDB" id="A0A8R2JPG1"/>
<organism evidence="7 8">
    <name type="scientific">Acyrthosiphon pisum</name>
    <name type="common">Pea aphid</name>
    <dbReference type="NCBI Taxonomy" id="7029"/>
    <lineage>
        <taxon>Eukaryota</taxon>
        <taxon>Metazoa</taxon>
        <taxon>Ecdysozoa</taxon>
        <taxon>Arthropoda</taxon>
        <taxon>Hexapoda</taxon>
        <taxon>Insecta</taxon>
        <taxon>Pterygota</taxon>
        <taxon>Neoptera</taxon>
        <taxon>Paraneoptera</taxon>
        <taxon>Hemiptera</taxon>
        <taxon>Sternorrhyncha</taxon>
        <taxon>Aphidomorpha</taxon>
        <taxon>Aphidoidea</taxon>
        <taxon>Aphididae</taxon>
        <taxon>Macrosiphini</taxon>
        <taxon>Acyrthosiphon</taxon>
    </lineage>
</organism>
<dbReference type="PROSITE" id="PS01209">
    <property type="entry name" value="LDLRA_1"/>
    <property type="match status" value="2"/>
</dbReference>
<evidence type="ECO:0000313" key="7">
    <source>
        <dbReference type="EnsemblMetazoa" id="XP_029343828.1"/>
    </source>
</evidence>
<dbReference type="InterPro" id="IPR009003">
    <property type="entry name" value="Peptidase_S1_PA"/>
</dbReference>
<comment type="caution">
    <text evidence="3">Lacks conserved residue(s) required for the propagation of feature annotation.</text>
</comment>
<dbReference type="OrthoDB" id="2019384at2759"/>
<reference evidence="7" key="2">
    <citation type="submission" date="2022-06" db="UniProtKB">
        <authorList>
            <consortium name="EnsemblMetazoa"/>
        </authorList>
    </citation>
    <scope>IDENTIFICATION</scope>
</reference>
<feature type="domain" description="Sushi" evidence="6">
    <location>
        <begin position="146"/>
        <end position="217"/>
    </location>
</feature>
<dbReference type="InterPro" id="IPR023415">
    <property type="entry name" value="LDLR_class-A_CS"/>
</dbReference>
<dbReference type="PRINTS" id="PR00261">
    <property type="entry name" value="LDLRECEPTOR"/>
</dbReference>
<accession>A0A8R2JPG1</accession>
<evidence type="ECO:0000259" key="6">
    <source>
        <dbReference type="PROSITE" id="PS50923"/>
    </source>
</evidence>
<name>A0A8R2JPG1_ACYPI</name>
<dbReference type="GO" id="GO:0004252">
    <property type="term" value="F:serine-type endopeptidase activity"/>
    <property type="evidence" value="ECO:0007669"/>
    <property type="project" value="InterPro"/>
</dbReference>
<dbReference type="PROSITE" id="PS50240">
    <property type="entry name" value="TRYPSIN_DOM"/>
    <property type="match status" value="1"/>
</dbReference>
<dbReference type="Pfam" id="PF00057">
    <property type="entry name" value="Ldl_recept_a"/>
    <property type="match status" value="2"/>
</dbReference>
<dbReference type="Gene3D" id="2.40.10.10">
    <property type="entry name" value="Trypsin-like serine proteases"/>
    <property type="match status" value="1"/>
</dbReference>
<feature type="domain" description="Peptidase S1" evidence="5">
    <location>
        <begin position="227"/>
        <end position="480"/>
    </location>
</feature>